<evidence type="ECO:0000256" key="3">
    <source>
        <dbReference type="ARBA" id="ARBA00022840"/>
    </source>
</evidence>
<dbReference type="InterPro" id="IPR036451">
    <property type="entry name" value="CblAdoTrfase-like_sf"/>
</dbReference>
<reference evidence="6 7" key="1">
    <citation type="submission" date="2024-08" db="EMBL/GenBank/DDBJ databases">
        <authorList>
            <person name="Cucini C."/>
            <person name="Frati F."/>
        </authorList>
    </citation>
    <scope>NUCLEOTIDE SEQUENCE [LARGE SCALE GENOMIC DNA]</scope>
</reference>
<keyword evidence="1 4" id="KW-0808">Transferase</keyword>
<accession>A0ABP1PTD0</accession>
<sequence>MKSVRRLYCLAGFTRRSSSSYQASVLRRSIMTPEELPTTKSIATTNLNSTKIYTKTGDKGTSALLTGKRRPKDDKVFEALGATEELSACIALAREFACENHHPYDEKLRRIQCILQDIVLMIATPKSSAKKSDLKKVGISSRHAEELEEWIDFYTTQLPPLEHFILPGGGKPSASLHIANNACRRAERAITFLVRESEVDQQALIYINRLSDFLFTAARFAAKLDCRDETIYSYTRDPSK</sequence>
<comment type="caution">
    <text evidence="6">The sequence shown here is derived from an EMBL/GenBank/DDBJ whole genome shotgun (WGS) entry which is preliminary data.</text>
</comment>
<feature type="domain" description="Cobalamin adenosyltransferase-like" evidence="5">
    <location>
        <begin position="52"/>
        <end position="221"/>
    </location>
</feature>
<keyword evidence="7" id="KW-1185">Reference proteome</keyword>
<dbReference type="InterPro" id="IPR016030">
    <property type="entry name" value="CblAdoTrfase-like"/>
</dbReference>
<evidence type="ECO:0000313" key="6">
    <source>
        <dbReference type="EMBL" id="CAL8072632.1"/>
    </source>
</evidence>
<dbReference type="PANTHER" id="PTHR12213:SF0">
    <property type="entry name" value="CORRINOID ADENOSYLTRANSFERASE MMAB"/>
    <property type="match status" value="1"/>
</dbReference>
<dbReference type="InterPro" id="IPR029499">
    <property type="entry name" value="PduO-typ"/>
</dbReference>
<dbReference type="SUPFAM" id="SSF89028">
    <property type="entry name" value="Cobalamin adenosyltransferase-like"/>
    <property type="match status" value="1"/>
</dbReference>
<dbReference type="PANTHER" id="PTHR12213">
    <property type="entry name" value="CORRINOID ADENOSYLTRANSFERASE"/>
    <property type="match status" value="1"/>
</dbReference>
<organism evidence="6 7">
    <name type="scientific">Orchesella dallaii</name>
    <dbReference type="NCBI Taxonomy" id="48710"/>
    <lineage>
        <taxon>Eukaryota</taxon>
        <taxon>Metazoa</taxon>
        <taxon>Ecdysozoa</taxon>
        <taxon>Arthropoda</taxon>
        <taxon>Hexapoda</taxon>
        <taxon>Collembola</taxon>
        <taxon>Entomobryomorpha</taxon>
        <taxon>Entomobryoidea</taxon>
        <taxon>Orchesellidae</taxon>
        <taxon>Orchesellinae</taxon>
        <taxon>Orchesella</taxon>
    </lineage>
</organism>
<keyword evidence="3 4" id="KW-0067">ATP-binding</keyword>
<proteinExistence type="inferred from homology"/>
<dbReference type="Gene3D" id="1.20.1200.10">
    <property type="entry name" value="Cobalamin adenosyltransferase-like"/>
    <property type="match status" value="1"/>
</dbReference>
<gene>
    <name evidence="6" type="ORF">ODALV1_LOCUS2257</name>
</gene>
<dbReference type="Proteomes" id="UP001642540">
    <property type="component" value="Unassembled WGS sequence"/>
</dbReference>
<dbReference type="Pfam" id="PF01923">
    <property type="entry name" value="Cob_adeno_trans"/>
    <property type="match status" value="1"/>
</dbReference>
<dbReference type="NCBIfam" id="TIGR00636">
    <property type="entry name" value="PduO_Nterm"/>
    <property type="match status" value="1"/>
</dbReference>
<protein>
    <recommendedName>
        <fullName evidence="5">Cobalamin adenosyltransferase-like domain-containing protein</fullName>
    </recommendedName>
</protein>
<dbReference type="EMBL" id="CAXLJM020000007">
    <property type="protein sequence ID" value="CAL8072632.1"/>
    <property type="molecule type" value="Genomic_DNA"/>
</dbReference>
<evidence type="ECO:0000256" key="1">
    <source>
        <dbReference type="ARBA" id="ARBA00022679"/>
    </source>
</evidence>
<evidence type="ECO:0000313" key="7">
    <source>
        <dbReference type="Proteomes" id="UP001642540"/>
    </source>
</evidence>
<name>A0ABP1PTD0_9HEXA</name>
<comment type="similarity">
    <text evidence="4">Belongs to the Cob(I)alamin adenosyltransferase family.</text>
</comment>
<evidence type="ECO:0000256" key="2">
    <source>
        <dbReference type="ARBA" id="ARBA00022741"/>
    </source>
</evidence>
<evidence type="ECO:0000259" key="5">
    <source>
        <dbReference type="Pfam" id="PF01923"/>
    </source>
</evidence>
<keyword evidence="2 4" id="KW-0547">Nucleotide-binding</keyword>
<evidence type="ECO:0000256" key="4">
    <source>
        <dbReference type="RuleBase" id="RU366026"/>
    </source>
</evidence>